<dbReference type="Pfam" id="PF02626">
    <property type="entry name" value="CT_A_B"/>
    <property type="match status" value="1"/>
</dbReference>
<accession>A0A2R8AQN3</accession>
<dbReference type="SUPFAM" id="SSF50891">
    <property type="entry name" value="Cyclophilin-like"/>
    <property type="match status" value="1"/>
</dbReference>
<dbReference type="InterPro" id="IPR003778">
    <property type="entry name" value="CT_A_B"/>
</dbReference>
<reference evidence="6" key="1">
    <citation type="submission" date="2018-03" db="EMBL/GenBank/DDBJ databases">
        <authorList>
            <person name="Rodrigo-Torres L."/>
            <person name="Arahal R. D."/>
            <person name="Lucena T."/>
        </authorList>
    </citation>
    <scope>NUCLEOTIDE SEQUENCE [LARGE SCALE GENOMIC DNA]</scope>
    <source>
        <strain evidence="6">CECT 8871</strain>
    </source>
</reference>
<evidence type="ECO:0000256" key="1">
    <source>
        <dbReference type="ARBA" id="ARBA00022741"/>
    </source>
</evidence>
<evidence type="ECO:0000256" key="3">
    <source>
        <dbReference type="ARBA" id="ARBA00022840"/>
    </source>
</evidence>
<name>A0A2R8AQN3_9RHOB</name>
<dbReference type="SMART" id="SM00797">
    <property type="entry name" value="AHS2"/>
    <property type="match status" value="1"/>
</dbReference>
<dbReference type="InterPro" id="IPR029000">
    <property type="entry name" value="Cyclophilin-like_dom_sf"/>
</dbReference>
<proteinExistence type="predicted"/>
<evidence type="ECO:0000256" key="2">
    <source>
        <dbReference type="ARBA" id="ARBA00022801"/>
    </source>
</evidence>
<dbReference type="PANTHER" id="PTHR43309:SF3">
    <property type="entry name" value="5-OXOPROLINASE SUBUNIT C"/>
    <property type="match status" value="1"/>
</dbReference>
<dbReference type="RefSeq" id="WP_108884805.1">
    <property type="nucleotide sequence ID" value="NZ_OMOJ01000001.1"/>
</dbReference>
<feature type="domain" description="Carboxyltransferase" evidence="4">
    <location>
        <begin position="27"/>
        <end position="300"/>
    </location>
</feature>
<dbReference type="Proteomes" id="UP000244904">
    <property type="component" value="Unassembled WGS sequence"/>
</dbReference>
<evidence type="ECO:0000313" key="5">
    <source>
        <dbReference type="EMBL" id="SPF78134.1"/>
    </source>
</evidence>
<dbReference type="GO" id="GO:0016787">
    <property type="term" value="F:hydrolase activity"/>
    <property type="evidence" value="ECO:0007669"/>
    <property type="project" value="UniProtKB-KW"/>
</dbReference>
<evidence type="ECO:0000259" key="4">
    <source>
        <dbReference type="SMART" id="SM00797"/>
    </source>
</evidence>
<organism evidence="5 6">
    <name type="scientific">Pseudoprimorskyibacter insulae</name>
    <dbReference type="NCBI Taxonomy" id="1695997"/>
    <lineage>
        <taxon>Bacteria</taxon>
        <taxon>Pseudomonadati</taxon>
        <taxon>Pseudomonadota</taxon>
        <taxon>Alphaproteobacteria</taxon>
        <taxon>Rhodobacterales</taxon>
        <taxon>Paracoccaceae</taxon>
        <taxon>Pseudoprimorskyibacter</taxon>
    </lineage>
</organism>
<keyword evidence="1" id="KW-0547">Nucleotide-binding</keyword>
<keyword evidence="2" id="KW-0378">Hydrolase</keyword>
<dbReference type="InterPro" id="IPR052708">
    <property type="entry name" value="PxpC"/>
</dbReference>
<dbReference type="AlphaFoldDB" id="A0A2R8AQN3"/>
<dbReference type="GO" id="GO:0005524">
    <property type="term" value="F:ATP binding"/>
    <property type="evidence" value="ECO:0007669"/>
    <property type="project" value="UniProtKB-KW"/>
</dbReference>
<dbReference type="Gene3D" id="2.40.100.10">
    <property type="entry name" value="Cyclophilin-like"/>
    <property type="match status" value="1"/>
</dbReference>
<dbReference type="PANTHER" id="PTHR43309">
    <property type="entry name" value="5-OXOPROLINASE SUBUNIT C"/>
    <property type="match status" value="1"/>
</dbReference>
<evidence type="ECO:0000313" key="6">
    <source>
        <dbReference type="Proteomes" id="UP000244904"/>
    </source>
</evidence>
<protein>
    <submittedName>
        <fullName evidence="5">KipI antagonist</fullName>
    </submittedName>
</protein>
<dbReference type="EMBL" id="OMOJ01000001">
    <property type="protein sequence ID" value="SPF78134.1"/>
    <property type="molecule type" value="Genomic_DNA"/>
</dbReference>
<gene>
    <name evidence="5" type="primary">kipA</name>
    <name evidence="5" type="ORF">PRI8871_00726</name>
</gene>
<keyword evidence="3" id="KW-0067">ATP-binding</keyword>
<sequence length="335" mass="34455">MTSPALRVVAIAPGASLQDQGRVGGMALGVSRSGAADLIALHEGAALLSQPPGCAALEMPGAGGRFEVLRDIVVALTGASMPATCDGAALAWNASHHLRQGTVLEIGGARGGTYGYLHIGAGFDGPQMLGSRSQHVATGLFPALTAGAVLYAGTQTTKGGLTLDPADRWGGGTLRILPGFQTGLFPQDQQVRFASSAFRRDVRANRMGVRLIGDGDGFGTASGLSVLSEIVVPGDVQITGDGTPFILLNECQTTGGYPRIGTVLPCDLPRVAQAPAGAMFSFAFVTLDEAVSLDAAYRAHLAALPRQCRARIRDPHDIPDLLSYQLIGGVTAGDD</sequence>
<keyword evidence="6" id="KW-1185">Reference proteome</keyword>
<dbReference type="OrthoDB" id="9768696at2"/>